<dbReference type="InterPro" id="IPR013785">
    <property type="entry name" value="Aldolase_TIM"/>
</dbReference>
<dbReference type="Proteomes" id="UP000321491">
    <property type="component" value="Unassembled WGS sequence"/>
</dbReference>
<sequence>MQEKELILPMREMKPREKGLTILIDNGVPLGFFKDTISSFSDYIDLVKFGWGTSLVTNSLHQKIECLRNHSIEFFFGGTLFEKFLIQGKVEHYYDYCKQFECNYVELSNGTVAIDNSEKAKFISEFSQEFIVFSEVGKKDVTEANAQDSLTWLEYIQQDIQAGATKVILESRESGTSGICREDGNIRMDILDLILDASIPVETLIFEAPTKKMQTFFIKKLGADVNLANISLQDVISLETLRLGLRSDTFNIFKLEGILNERQ</sequence>
<reference evidence="2 3" key="1">
    <citation type="submission" date="2019-07" db="EMBL/GenBank/DDBJ databases">
        <title>Whole genome shotgun sequence of Cerasibacillus quisquiliarum NBRC 102429.</title>
        <authorList>
            <person name="Hosoyama A."/>
            <person name="Uohara A."/>
            <person name="Ohji S."/>
            <person name="Ichikawa N."/>
        </authorList>
    </citation>
    <scope>NUCLEOTIDE SEQUENCE [LARGE SCALE GENOMIC DNA]</scope>
    <source>
        <strain evidence="2 3">NBRC 102429</strain>
    </source>
</reference>
<evidence type="ECO:0000256" key="1">
    <source>
        <dbReference type="ARBA" id="ARBA00010424"/>
    </source>
</evidence>
<dbReference type="PANTHER" id="PTHR48413">
    <property type="match status" value="1"/>
</dbReference>
<name>A0A511UUD2_9BACI</name>
<gene>
    <name evidence="2" type="primary">yitD</name>
    <name evidence="2" type="ORF">CQU01_04540</name>
</gene>
<evidence type="ECO:0000313" key="3">
    <source>
        <dbReference type="Proteomes" id="UP000321491"/>
    </source>
</evidence>
<dbReference type="SUPFAM" id="SSF102110">
    <property type="entry name" value="(2r)-phospho-3-sulfolactate synthase ComA"/>
    <property type="match status" value="1"/>
</dbReference>
<dbReference type="AlphaFoldDB" id="A0A511UUD2"/>
<keyword evidence="3" id="KW-1185">Reference proteome</keyword>
<accession>A0A511UUD2</accession>
<dbReference type="OrthoDB" id="7809088at2"/>
<comment type="caution">
    <text evidence="2">The sequence shown here is derived from an EMBL/GenBank/DDBJ whole genome shotgun (WGS) entry which is preliminary data.</text>
</comment>
<dbReference type="EMBL" id="BJXW01000007">
    <property type="protein sequence ID" value="GEN30216.1"/>
    <property type="molecule type" value="Genomic_DNA"/>
</dbReference>
<dbReference type="Gene3D" id="3.20.20.70">
    <property type="entry name" value="Aldolase class I"/>
    <property type="match status" value="1"/>
</dbReference>
<dbReference type="RefSeq" id="WP_146935280.1">
    <property type="nucleotide sequence ID" value="NZ_BJXW01000007.1"/>
</dbReference>
<dbReference type="Pfam" id="PF02679">
    <property type="entry name" value="ComA"/>
    <property type="match status" value="1"/>
</dbReference>
<dbReference type="InterPro" id="IPR036112">
    <property type="entry name" value="ComA_synth_sf"/>
</dbReference>
<comment type="similarity">
    <text evidence="1">Belongs to the phosphosulfolactate synthase family.</text>
</comment>
<dbReference type="InterPro" id="IPR003830">
    <property type="entry name" value="ComA_synth"/>
</dbReference>
<evidence type="ECO:0000313" key="2">
    <source>
        <dbReference type="EMBL" id="GEN30216.1"/>
    </source>
</evidence>
<organism evidence="2 3">
    <name type="scientific">Cerasibacillus quisquiliarum</name>
    <dbReference type="NCBI Taxonomy" id="227865"/>
    <lineage>
        <taxon>Bacteria</taxon>
        <taxon>Bacillati</taxon>
        <taxon>Bacillota</taxon>
        <taxon>Bacilli</taxon>
        <taxon>Bacillales</taxon>
        <taxon>Bacillaceae</taxon>
        <taxon>Cerasibacillus</taxon>
    </lineage>
</organism>
<proteinExistence type="inferred from homology"/>
<protein>
    <submittedName>
        <fullName evidence="2">Phosphosulfolactate synthase</fullName>
    </submittedName>
</protein>
<dbReference type="PANTHER" id="PTHR48413:SF1">
    <property type="entry name" value="PROTEIN HEAT-STRESS-ASSOCIATED 32"/>
    <property type="match status" value="1"/>
</dbReference>